<evidence type="ECO:0000259" key="8">
    <source>
        <dbReference type="Pfam" id="PF04239"/>
    </source>
</evidence>
<proteinExistence type="inferred from homology"/>
<dbReference type="PANTHER" id="PTHR34582">
    <property type="entry name" value="UPF0702 TRANSMEMBRANE PROTEIN YCAP"/>
    <property type="match status" value="1"/>
</dbReference>
<dbReference type="RefSeq" id="WP_185132141.1">
    <property type="nucleotide sequence ID" value="NZ_JACJVO010000033.1"/>
</dbReference>
<sequence length="238" mass="26879">MQDYAEIAVKLAIAFAGLWTMTRLLGKREIAQLTPFDFVSSLVLGDLVGNTIYDKQASYGMLLFALAFWAFLSYAFEKIMAFGKPFRRRLEGRPEMLIADGRIDLAAMRRNSMEIEELRMMLRQQGIFTVSEVAYAIYETNGSLSVLRKSAYEEVRRRDLELEPSGTVLPRSLVEKGVIQPHGLAAIGRDEDWLRRELRALGFTEVGSVAFAEWTEEGRLEAIGPTSSLEKPARVCTR</sequence>
<dbReference type="Pfam" id="PF04239">
    <property type="entry name" value="DUF421"/>
    <property type="match status" value="1"/>
</dbReference>
<dbReference type="InterPro" id="IPR048454">
    <property type="entry name" value="YetF_N"/>
</dbReference>
<gene>
    <name evidence="10" type="ORF">H7C18_26515</name>
</gene>
<evidence type="ECO:0000313" key="10">
    <source>
        <dbReference type="EMBL" id="MBB6734486.1"/>
    </source>
</evidence>
<keyword evidence="11" id="KW-1185">Reference proteome</keyword>
<keyword evidence="3" id="KW-1003">Cell membrane</keyword>
<comment type="similarity">
    <text evidence="2">Belongs to the UPF0702 family.</text>
</comment>
<dbReference type="Gene3D" id="3.30.240.20">
    <property type="entry name" value="bsu07140 like domains"/>
    <property type="match status" value="2"/>
</dbReference>
<evidence type="ECO:0000256" key="6">
    <source>
        <dbReference type="ARBA" id="ARBA00023136"/>
    </source>
</evidence>
<evidence type="ECO:0000259" key="9">
    <source>
        <dbReference type="Pfam" id="PF20730"/>
    </source>
</evidence>
<reference evidence="10 11" key="1">
    <citation type="submission" date="2020-08" db="EMBL/GenBank/DDBJ databases">
        <title>Cohnella phylogeny.</title>
        <authorList>
            <person name="Dunlap C."/>
        </authorList>
    </citation>
    <scope>NUCLEOTIDE SEQUENCE [LARGE SCALE GENOMIC DNA]</scope>
    <source>
        <strain evidence="10 11">CBP 2801</strain>
    </source>
</reference>
<dbReference type="Pfam" id="PF20730">
    <property type="entry name" value="YetF_N"/>
    <property type="match status" value="1"/>
</dbReference>
<keyword evidence="5 7" id="KW-1133">Transmembrane helix</keyword>
<evidence type="ECO:0000256" key="7">
    <source>
        <dbReference type="SAM" id="Phobius"/>
    </source>
</evidence>
<dbReference type="EMBL" id="JACJVO010000033">
    <property type="protein sequence ID" value="MBB6734486.1"/>
    <property type="molecule type" value="Genomic_DNA"/>
</dbReference>
<dbReference type="PANTHER" id="PTHR34582:SF5">
    <property type="entry name" value="UPF0702 TRANSMEMBRANE PROTEIN YETF"/>
    <property type="match status" value="1"/>
</dbReference>
<dbReference type="AlphaFoldDB" id="A0A7X0SR89"/>
<feature type="domain" description="YetF C-terminal" evidence="8">
    <location>
        <begin position="85"/>
        <end position="215"/>
    </location>
</feature>
<evidence type="ECO:0000256" key="2">
    <source>
        <dbReference type="ARBA" id="ARBA00006448"/>
    </source>
</evidence>
<evidence type="ECO:0000256" key="3">
    <source>
        <dbReference type="ARBA" id="ARBA00022475"/>
    </source>
</evidence>
<dbReference type="Proteomes" id="UP000564644">
    <property type="component" value="Unassembled WGS sequence"/>
</dbReference>
<dbReference type="GO" id="GO:0005886">
    <property type="term" value="C:plasma membrane"/>
    <property type="evidence" value="ECO:0007669"/>
    <property type="project" value="UniProtKB-SubCell"/>
</dbReference>
<keyword evidence="6 7" id="KW-0472">Membrane</keyword>
<accession>A0A7X0SR89</accession>
<feature type="transmembrane region" description="Helical" evidence="7">
    <location>
        <begin position="57"/>
        <end position="76"/>
    </location>
</feature>
<comment type="subcellular location">
    <subcellularLocation>
        <location evidence="1">Cell membrane</location>
        <topology evidence="1">Multi-pass membrane protein</topology>
    </subcellularLocation>
</comment>
<dbReference type="InterPro" id="IPR007353">
    <property type="entry name" value="DUF421"/>
</dbReference>
<name>A0A7X0SR89_9BACL</name>
<organism evidence="10 11">
    <name type="scientific">Cohnella zeiphila</name>
    <dbReference type="NCBI Taxonomy" id="2761120"/>
    <lineage>
        <taxon>Bacteria</taxon>
        <taxon>Bacillati</taxon>
        <taxon>Bacillota</taxon>
        <taxon>Bacilli</taxon>
        <taxon>Bacillales</taxon>
        <taxon>Paenibacillaceae</taxon>
        <taxon>Cohnella</taxon>
    </lineage>
</organism>
<evidence type="ECO:0000256" key="1">
    <source>
        <dbReference type="ARBA" id="ARBA00004651"/>
    </source>
</evidence>
<keyword evidence="4 7" id="KW-0812">Transmembrane</keyword>
<dbReference type="InterPro" id="IPR023090">
    <property type="entry name" value="UPF0702_alpha/beta_dom_sf"/>
</dbReference>
<comment type="caution">
    <text evidence="10">The sequence shown here is derived from an EMBL/GenBank/DDBJ whole genome shotgun (WGS) entry which is preliminary data.</text>
</comment>
<evidence type="ECO:0000256" key="4">
    <source>
        <dbReference type="ARBA" id="ARBA00022692"/>
    </source>
</evidence>
<evidence type="ECO:0000256" key="5">
    <source>
        <dbReference type="ARBA" id="ARBA00022989"/>
    </source>
</evidence>
<feature type="transmembrane region" description="Helical" evidence="7">
    <location>
        <begin position="7"/>
        <end position="26"/>
    </location>
</feature>
<feature type="domain" description="YetF-like N-terminal transmembrane" evidence="9">
    <location>
        <begin position="4"/>
        <end position="78"/>
    </location>
</feature>
<evidence type="ECO:0000313" key="11">
    <source>
        <dbReference type="Proteomes" id="UP000564644"/>
    </source>
</evidence>
<protein>
    <submittedName>
        <fullName evidence="10">DUF421 domain-containing protein</fullName>
    </submittedName>
</protein>